<dbReference type="Proteomes" id="UP000027170">
    <property type="component" value="Unassembled WGS sequence"/>
</dbReference>
<dbReference type="AlphaFoldDB" id="A0A836MSN9"/>
<comment type="caution">
    <text evidence="1">The sequence shown here is derived from an EMBL/GenBank/DDBJ whole genome shotgun (WGS) entry which is preliminary data.</text>
</comment>
<proteinExistence type="predicted"/>
<protein>
    <submittedName>
        <fullName evidence="1">Uncharacterized protein</fullName>
    </submittedName>
</protein>
<gene>
    <name evidence="1" type="ORF">SALWKB29_0199</name>
</gene>
<dbReference type="EMBL" id="JFZV01000001">
    <property type="protein sequence ID" value="KDN15780.1"/>
    <property type="molecule type" value="Genomic_DNA"/>
</dbReference>
<organism evidence="1 2">
    <name type="scientific">Snodgrassella communis</name>
    <dbReference type="NCBI Taxonomy" id="2946699"/>
    <lineage>
        <taxon>Bacteria</taxon>
        <taxon>Pseudomonadati</taxon>
        <taxon>Pseudomonadota</taxon>
        <taxon>Betaproteobacteria</taxon>
        <taxon>Neisseriales</taxon>
        <taxon>Neisseriaceae</taxon>
        <taxon>Snodgrassella</taxon>
    </lineage>
</organism>
<sequence>MGAVSELTGKRVTLGASSEIRLWKWVQADFVADIAVFLSSIYQRSA</sequence>
<accession>A0A836MSN9</accession>
<keyword evidence="2" id="KW-1185">Reference proteome</keyword>
<evidence type="ECO:0000313" key="1">
    <source>
        <dbReference type="EMBL" id="KDN15780.1"/>
    </source>
</evidence>
<dbReference type="RefSeq" id="WP_155266502.1">
    <property type="nucleotide sequence ID" value="NZ_JFZV01000001.1"/>
</dbReference>
<reference evidence="1 2" key="1">
    <citation type="submission" date="2014-03" db="EMBL/GenBank/DDBJ databases">
        <title>The genomes of two eusocial bee gut symbionts.</title>
        <authorList>
            <person name="Kwong W.K."/>
            <person name="Engel P."/>
            <person name="Koch H."/>
            <person name="Moran N.A."/>
        </authorList>
    </citation>
    <scope>NUCLEOTIDE SEQUENCE [LARGE SCALE GENOMIC DNA]</scope>
    <source>
        <strain evidence="2">wkB29</strain>
    </source>
</reference>
<evidence type="ECO:0000313" key="2">
    <source>
        <dbReference type="Proteomes" id="UP000027170"/>
    </source>
</evidence>
<name>A0A836MSN9_9NEIS</name>